<feature type="signal peptide" evidence="2">
    <location>
        <begin position="1"/>
        <end position="22"/>
    </location>
</feature>
<proteinExistence type="predicted"/>
<protein>
    <recommendedName>
        <fullName evidence="5">Lipoprotein</fullName>
    </recommendedName>
</protein>
<feature type="chain" id="PRO_5009256944" description="Lipoprotein" evidence="2">
    <location>
        <begin position="23"/>
        <end position="198"/>
    </location>
</feature>
<sequence length="198" mass="19646">MRHPLLSITVAVLSVAVLTSCATDTPAGSDPATSGADTSTPDPPTTPSGETSTPQVPVVDAEATDIPLLPGVYGTGYPAGVEAGQEMRAAGGTGVARTSEPGLVHVFTAGSSSCPPVVESTAVAEDDGSLFVAKVEIPPATPCTMDFRPFTSVVALPSGVDPEAALTFHVATASGSDEFVTVELPVDAGPGDVAWAAG</sequence>
<organism evidence="3 4">
    <name type="scientific">Paraoerskovia marina</name>
    <dbReference type="NCBI Taxonomy" id="545619"/>
    <lineage>
        <taxon>Bacteria</taxon>
        <taxon>Bacillati</taxon>
        <taxon>Actinomycetota</taxon>
        <taxon>Actinomycetes</taxon>
        <taxon>Micrococcales</taxon>
        <taxon>Cellulomonadaceae</taxon>
        <taxon>Paraoerskovia</taxon>
    </lineage>
</organism>
<dbReference type="eggNOG" id="ENOG5030GAS">
    <property type="taxonomic scope" value="Bacteria"/>
</dbReference>
<dbReference type="AlphaFoldDB" id="A0A1H1PTJ7"/>
<keyword evidence="4" id="KW-1185">Reference proteome</keyword>
<dbReference type="STRING" id="545619.SAMN04489860_0901"/>
<dbReference type="EMBL" id="LT629776">
    <property type="protein sequence ID" value="SDS14508.1"/>
    <property type="molecule type" value="Genomic_DNA"/>
</dbReference>
<evidence type="ECO:0000313" key="4">
    <source>
        <dbReference type="Proteomes" id="UP000185663"/>
    </source>
</evidence>
<dbReference type="Proteomes" id="UP000185663">
    <property type="component" value="Chromosome I"/>
</dbReference>
<name>A0A1H1PTJ7_9CELL</name>
<feature type="region of interest" description="Disordered" evidence="1">
    <location>
        <begin position="24"/>
        <end position="55"/>
    </location>
</feature>
<dbReference type="PROSITE" id="PS51257">
    <property type="entry name" value="PROKAR_LIPOPROTEIN"/>
    <property type="match status" value="1"/>
</dbReference>
<evidence type="ECO:0008006" key="5">
    <source>
        <dbReference type="Google" id="ProtNLM"/>
    </source>
</evidence>
<evidence type="ECO:0000256" key="2">
    <source>
        <dbReference type="SAM" id="SignalP"/>
    </source>
</evidence>
<dbReference type="RefSeq" id="WP_083371738.1">
    <property type="nucleotide sequence ID" value="NZ_LT629776.1"/>
</dbReference>
<keyword evidence="2" id="KW-0732">Signal</keyword>
<evidence type="ECO:0000313" key="3">
    <source>
        <dbReference type="EMBL" id="SDS14508.1"/>
    </source>
</evidence>
<accession>A0A1H1PTJ7</accession>
<dbReference type="OrthoDB" id="4829965at2"/>
<reference evidence="3 4" key="1">
    <citation type="submission" date="2016-10" db="EMBL/GenBank/DDBJ databases">
        <authorList>
            <person name="de Groot N.N."/>
        </authorList>
    </citation>
    <scope>NUCLEOTIDE SEQUENCE [LARGE SCALE GENOMIC DNA]</scope>
    <source>
        <strain evidence="3 4">DSM 22126</strain>
    </source>
</reference>
<evidence type="ECO:0000256" key="1">
    <source>
        <dbReference type="SAM" id="MobiDB-lite"/>
    </source>
</evidence>
<gene>
    <name evidence="3" type="ORF">SAMN04489860_0901</name>
</gene>